<dbReference type="InterPro" id="IPR009377">
    <property type="entry name" value="EutA"/>
</dbReference>
<dbReference type="Pfam" id="PF06277">
    <property type="entry name" value="EutA"/>
    <property type="match status" value="1"/>
</dbReference>
<proteinExistence type="predicted"/>
<name>A0A6N2ZIC3_9FIRM</name>
<organism evidence="1">
    <name type="scientific">Veillonella ratti</name>
    <dbReference type="NCBI Taxonomy" id="103892"/>
    <lineage>
        <taxon>Bacteria</taxon>
        <taxon>Bacillati</taxon>
        <taxon>Bacillota</taxon>
        <taxon>Negativicutes</taxon>
        <taxon>Veillonellales</taxon>
        <taxon>Veillonellaceae</taxon>
        <taxon>Veillonella</taxon>
    </lineage>
</organism>
<keyword evidence="1" id="KW-0456">Lyase</keyword>
<dbReference type="NCBIfam" id="NF007992">
    <property type="entry name" value="PRK10719.1-3"/>
    <property type="match status" value="1"/>
</dbReference>
<dbReference type="PANTHER" id="PTHR32432:SF13">
    <property type="entry name" value="ETHANOLAMINE AMMONIA-LYASE REACTIVASE EUTA"/>
    <property type="match status" value="1"/>
</dbReference>
<accession>A0A6N2ZIC3</accession>
<protein>
    <submittedName>
        <fullName evidence="1">Reactivating factor for ethanolamine ammonia lyase</fullName>
    </submittedName>
</protein>
<dbReference type="GO" id="GO:0016829">
    <property type="term" value="F:lyase activity"/>
    <property type="evidence" value="ECO:0007669"/>
    <property type="project" value="UniProtKB-KW"/>
</dbReference>
<dbReference type="InterPro" id="IPR043129">
    <property type="entry name" value="ATPase_NBD"/>
</dbReference>
<dbReference type="Gene3D" id="3.30.420.40">
    <property type="match status" value="1"/>
</dbReference>
<dbReference type="InterPro" id="IPR050696">
    <property type="entry name" value="FtsA/MreB"/>
</dbReference>
<dbReference type="SUPFAM" id="SSF53067">
    <property type="entry name" value="Actin-like ATPase domain"/>
    <property type="match status" value="1"/>
</dbReference>
<dbReference type="RefSeq" id="WP_021842172.1">
    <property type="nucleotide sequence ID" value="NZ_CACRUX010000015.1"/>
</dbReference>
<evidence type="ECO:0000313" key="1">
    <source>
        <dbReference type="EMBL" id="VYT77857.1"/>
    </source>
</evidence>
<gene>
    <name evidence="1" type="ORF">VRLFYP33_00509</name>
</gene>
<dbReference type="AlphaFoldDB" id="A0A6N2ZIC3"/>
<dbReference type="EMBL" id="CACRUX010000015">
    <property type="protein sequence ID" value="VYT77857.1"/>
    <property type="molecule type" value="Genomic_DNA"/>
</dbReference>
<sequence>MDKETLLTVGIDLGTSTTQLILSELTVENFASAFTVPRIEISDKKVIYRSDIIFTPLINQVEIDENKIKEFVALQYDKAGIVKDDIKMGAVIITGETARKSNSSKVLQALSGYAGDFVVATAGPDLESIIAGKGAGTETLSREHRGNIVNFDIGGGTSNLAMFRAGDVVDTACFDIGGRLIKIDSDSHTITYIAPKILEIIEKKHLSLAVGNHVVPEDLMPIIDELVNALEQSIGLGEETPFYNLLITHHDLKIKTDVNAVTFSGGVADCIKADNVTDWFQYGDIGLLLGNRIKNSLFFTKCHVLDTVETIRATVVGAGSHTAEVSGSTISYTDEILPIKNVPVLKLAKEDEQLKASELAAQIRSKLDWYLTDDNQLTNVALSFQGIKSPSFADIQRYAMGITEGVAKLREAGFPLLIIVTEDMAKALGNSIYSMLPEKSPFVCIDSIVAENGDYIDIGTPVAGGNVLPVIIKTLVFN</sequence>
<dbReference type="PIRSF" id="PIRSF012293">
    <property type="entry name" value="EutA"/>
    <property type="match status" value="1"/>
</dbReference>
<reference evidence="1" key="1">
    <citation type="submission" date="2019-11" db="EMBL/GenBank/DDBJ databases">
        <authorList>
            <person name="Feng L."/>
        </authorList>
    </citation>
    <scope>NUCLEOTIDE SEQUENCE</scope>
    <source>
        <strain evidence="1">VrattiLFYP33</strain>
    </source>
</reference>
<dbReference type="PANTHER" id="PTHR32432">
    <property type="entry name" value="CELL DIVISION PROTEIN FTSA-RELATED"/>
    <property type="match status" value="1"/>
</dbReference>